<feature type="region of interest" description="Disordered" evidence="5">
    <location>
        <begin position="394"/>
        <end position="529"/>
    </location>
</feature>
<dbReference type="SUPFAM" id="SSF82754">
    <property type="entry name" value="C-terminal, gelsolin-like domain of Sec23/24"/>
    <property type="match status" value="1"/>
</dbReference>
<dbReference type="SUPFAM" id="SSF53300">
    <property type="entry name" value="vWA-like"/>
    <property type="match status" value="1"/>
</dbReference>
<accession>A0A1B1DUF2</accession>
<evidence type="ECO:0000256" key="2">
    <source>
        <dbReference type="ARBA" id="ARBA00022824"/>
    </source>
</evidence>
<dbReference type="Pfam" id="PF04811">
    <property type="entry name" value="Sec23_trunk"/>
    <property type="match status" value="1"/>
</dbReference>
<evidence type="ECO:0000259" key="6">
    <source>
        <dbReference type="Pfam" id="PF04811"/>
    </source>
</evidence>
<dbReference type="GO" id="GO:0000149">
    <property type="term" value="F:SNARE binding"/>
    <property type="evidence" value="ECO:0007669"/>
    <property type="project" value="TreeGrafter"/>
</dbReference>
<feature type="compositionally biased region" description="Low complexity" evidence="5">
    <location>
        <begin position="406"/>
        <end position="420"/>
    </location>
</feature>
<dbReference type="SUPFAM" id="SSF81811">
    <property type="entry name" value="Helical domain of Sec23/24"/>
    <property type="match status" value="1"/>
</dbReference>
<dbReference type="PANTHER" id="PTHR13803">
    <property type="entry name" value="SEC24-RELATED PROTEIN"/>
    <property type="match status" value="1"/>
</dbReference>
<evidence type="ECO:0000259" key="8">
    <source>
        <dbReference type="Pfam" id="PF08033"/>
    </source>
</evidence>
<feature type="compositionally biased region" description="Acidic residues" evidence="5">
    <location>
        <begin position="1"/>
        <end position="10"/>
    </location>
</feature>
<organism evidence="9 10">
    <name type="scientific">Plasmodium coatneyi</name>
    <dbReference type="NCBI Taxonomy" id="208452"/>
    <lineage>
        <taxon>Eukaryota</taxon>
        <taxon>Sar</taxon>
        <taxon>Alveolata</taxon>
        <taxon>Apicomplexa</taxon>
        <taxon>Aconoidasida</taxon>
        <taxon>Haemosporida</taxon>
        <taxon>Plasmodiidae</taxon>
        <taxon>Plasmodium</taxon>
    </lineage>
</organism>
<dbReference type="GO" id="GO:0090110">
    <property type="term" value="P:COPII-coated vesicle cargo loading"/>
    <property type="evidence" value="ECO:0007669"/>
    <property type="project" value="TreeGrafter"/>
</dbReference>
<feature type="compositionally biased region" description="Polar residues" evidence="5">
    <location>
        <begin position="57"/>
        <end position="94"/>
    </location>
</feature>
<feature type="compositionally biased region" description="Basic and acidic residues" evidence="5">
    <location>
        <begin position="484"/>
        <end position="503"/>
    </location>
</feature>
<feature type="compositionally biased region" description="Polar residues" evidence="5">
    <location>
        <begin position="213"/>
        <end position="238"/>
    </location>
</feature>
<feature type="domain" description="Sec23/Sec24 helical" evidence="7">
    <location>
        <begin position="1241"/>
        <end position="1338"/>
    </location>
</feature>
<evidence type="ECO:0000313" key="10">
    <source>
        <dbReference type="Proteomes" id="UP000092716"/>
    </source>
</evidence>
<dbReference type="VEuPathDB" id="PlasmoDB:PCOAH_00005980"/>
<feature type="region of interest" description="Disordered" evidence="5">
    <location>
        <begin position="317"/>
        <end position="345"/>
    </location>
</feature>
<dbReference type="Proteomes" id="UP000092716">
    <property type="component" value="Chromosome 3"/>
</dbReference>
<dbReference type="GO" id="GO:0005789">
    <property type="term" value="C:endoplasmic reticulum membrane"/>
    <property type="evidence" value="ECO:0007669"/>
    <property type="project" value="UniProtKB-SubCell"/>
</dbReference>
<feature type="region of interest" description="Disordered" evidence="5">
    <location>
        <begin position="213"/>
        <end position="247"/>
    </location>
</feature>
<keyword evidence="3" id="KW-0931">ER-Golgi transport</keyword>
<dbReference type="GO" id="GO:0070971">
    <property type="term" value="C:endoplasmic reticulum exit site"/>
    <property type="evidence" value="ECO:0007669"/>
    <property type="project" value="TreeGrafter"/>
</dbReference>
<feature type="compositionally biased region" description="Polar residues" evidence="5">
    <location>
        <begin position="317"/>
        <end position="343"/>
    </location>
</feature>
<dbReference type="GO" id="GO:0006886">
    <property type="term" value="P:intracellular protein transport"/>
    <property type="evidence" value="ECO:0007669"/>
    <property type="project" value="InterPro"/>
</dbReference>
<evidence type="ECO:0000256" key="1">
    <source>
        <dbReference type="ARBA" id="ARBA00004586"/>
    </source>
</evidence>
<dbReference type="InterPro" id="IPR036465">
    <property type="entry name" value="vWFA_dom_sf"/>
</dbReference>
<dbReference type="InterPro" id="IPR050550">
    <property type="entry name" value="SEC23_SEC24_subfamily"/>
</dbReference>
<dbReference type="EMBL" id="CP016241">
    <property type="protein sequence ID" value="ANQ06205.1"/>
    <property type="molecule type" value="Genomic_DNA"/>
</dbReference>
<feature type="domain" description="Sec23/Sec24 beta-sandwich" evidence="8">
    <location>
        <begin position="1142"/>
        <end position="1229"/>
    </location>
</feature>
<dbReference type="Pfam" id="PF08033">
    <property type="entry name" value="Sec23_BS"/>
    <property type="match status" value="1"/>
</dbReference>
<feature type="compositionally biased region" description="Polar residues" evidence="5">
    <location>
        <begin position="148"/>
        <end position="169"/>
    </location>
</feature>
<dbReference type="InterPro" id="IPR012990">
    <property type="entry name" value="Beta-sandwich_Sec23_24"/>
</dbReference>
<proteinExistence type="predicted"/>
<comment type="subcellular location">
    <subcellularLocation>
        <location evidence="1">Endoplasmic reticulum membrane</location>
    </subcellularLocation>
</comment>
<keyword evidence="2" id="KW-0256">Endoplasmic reticulum</keyword>
<feature type="compositionally biased region" description="Basic and acidic residues" evidence="5">
    <location>
        <begin position="43"/>
        <end position="56"/>
    </location>
</feature>
<evidence type="ECO:0000259" key="7">
    <source>
        <dbReference type="Pfam" id="PF04815"/>
    </source>
</evidence>
<keyword evidence="10" id="KW-1185">Reference proteome</keyword>
<dbReference type="Pfam" id="PF04815">
    <property type="entry name" value="Sec23_helical"/>
    <property type="match status" value="1"/>
</dbReference>
<protein>
    <recommendedName>
        <fullName evidence="11">Protein transport protein Sec24B</fullName>
    </recommendedName>
</protein>
<dbReference type="Gene3D" id="3.40.20.10">
    <property type="entry name" value="Severin"/>
    <property type="match status" value="1"/>
</dbReference>
<gene>
    <name evidence="9" type="ORF">PCOAH_00005980</name>
</gene>
<feature type="compositionally biased region" description="Polar residues" evidence="5">
    <location>
        <begin position="421"/>
        <end position="450"/>
    </location>
</feature>
<dbReference type="InterPro" id="IPR006900">
    <property type="entry name" value="Sec23/24_helical_dom"/>
</dbReference>
<keyword evidence="3" id="KW-0813">Transport</keyword>
<dbReference type="KEGG" id="pcot:PCOAH_00005980"/>
<dbReference type="OrthoDB" id="49016at2759"/>
<evidence type="ECO:0000256" key="3">
    <source>
        <dbReference type="ARBA" id="ARBA00022892"/>
    </source>
</evidence>
<dbReference type="GeneID" id="30907321"/>
<feature type="region of interest" description="Disordered" evidence="5">
    <location>
        <begin position="1"/>
        <end position="169"/>
    </location>
</feature>
<sequence>MNNQIEEEAPAEVRSGRNNTGDSGVKGRSYHPSHYSLQPRGENFNDKFKFAQEGEKTNMSLSANGSQVTTSSSHNNSCENANMNRNTSSSSKNVGNAYRGEPTGACERSNQQSNAPNGDPVNHLGGHPNLGEPSERAEDNPPHAQYHHSGSTNRNDQMMDSNKNGPVNVIYNYTNPSGQHDRNNIRSDVPMGVHVHSQPNEGNVYRTTTWQSKQGNSTISPANENNAVTAPCSNDQPLSAQNAQQLSASSAAESGHVIQAGSNLASYTRSDNILHGANNPLCNTSDAQRNAMHVNSVRGAPNDKTTFDRANERTYQIYGSSHGGSPNAASAGVPSNSLGSQADSGHVSLVQQDARGVWGGGPHSNATYSSAAYSNAAYSNAGYTNPPYSNTSYSNSPYSNPPYSNPPYSNTPYSNPPYSNAPLSSTKEQHSVYQPSGNLPTANQPNTQNFHGAHASNVGNPFGSGPFGSASYGGSPATIANPRGSEKREDHQDGGTNRQKYEQSDEESVESSSSENSSEDENEVTDKGEEIYTLIKKTINRIDMNKIPRPIINYQEKKKKKNLKVFETCKYISPPSYYQPYISIDTGKADPRFLKSTLYQIPLFSETLKLSQIPFGIIVNPFASLNEGEKVDQIDMKDIINDKEENVEILRCPKCLSYLHATILEDISSTVQCVFCDTDFLINENVLFDIYQYNEKIGQRESNQHGNSLSPLLKGSVDIMIPPIYYHNVNKFKLTYTSLNKNINQTASMITNKIMSLTKHISSSLVAGDSKGANKPTTANAFGDAAEATFFSGGYTNYGGMGGYNTYENQSGYNNNGVVNNRVGTNPANHPYGNDQPMQNLDNVTDNANLTLHDMKNLLFEKSGEPDITKMRRNSLLAKYPQVKNMLSPYFVFVVECSYNAIYNNITYTILEGIRYAVQNVKCPRTKIAIITFNSSIYFYHCKRGEQEGGGSTGRGGSSKSGNHQVIVMSDVDDPFLPLPLEDLFFGCVEEIDKINTLIDTIKSVSTTMQSYGSCGNSALKVAMDMLKERNGVGSICMFYTTTPNCGLGSIKELKKDLQENFMEVKQKIFYDSLLLDLYAYNISVDIFIISSNNVRVCVPSLQYVAQNTGGKILFVENFLWQKDYKEIYMSIMDTLTSEDIGYCCELKLRYSHHMSVKKLFCCNNNFNSIISVDTIRIPKIRHDQTFAFLLNYSDISESKKQIYFQCACMYTNLWGDRFVRLHTTHMNLTSSLSTVFRYTDAEALMNILIKQLCTNILHNDNYSKIIIDNLAAILFSYRINCASSAHSGQLILPDTLKLLPLFTSSLLKHNVTKKEILHDLKVYSLIKLLSMPIISSLLYVYPVTYVIHIKGKTNEIDSMDVDDDLFIPKTIPSSAEKIYSNGIYLLDACTHFYLYFGFHSDANFAKEIVGDTPTEKNAHELNLTDTHNAQKVQRIIKNLTRFHHFDKYVPLVMVAPKSNLEEHLISLCVEDKADKEYSYVNFLCFIHKLVHKRIDES</sequence>
<name>A0A1B1DUF2_9APIC</name>
<dbReference type="PANTHER" id="PTHR13803:SF39">
    <property type="entry name" value="SECRETORY 24AB, ISOFORM A"/>
    <property type="match status" value="1"/>
</dbReference>
<feature type="domain" description="Sec23/Sec24 trunk" evidence="6">
    <location>
        <begin position="888"/>
        <end position="1129"/>
    </location>
</feature>
<dbReference type="GO" id="GO:0030127">
    <property type="term" value="C:COPII vesicle coat"/>
    <property type="evidence" value="ECO:0007669"/>
    <property type="project" value="InterPro"/>
</dbReference>
<dbReference type="Gene3D" id="2.60.40.1670">
    <property type="entry name" value="beta-sandwich domain of Sec23/24"/>
    <property type="match status" value="1"/>
</dbReference>
<dbReference type="RefSeq" id="XP_019912900.1">
    <property type="nucleotide sequence ID" value="XM_020057409.1"/>
</dbReference>
<dbReference type="InterPro" id="IPR036180">
    <property type="entry name" value="Gelsolin-like_dom_sf"/>
</dbReference>
<dbReference type="InterPro" id="IPR036175">
    <property type="entry name" value="Sec23/24_helical_dom_sf"/>
</dbReference>
<keyword evidence="4" id="KW-0472">Membrane</keyword>
<evidence type="ECO:0000256" key="5">
    <source>
        <dbReference type="SAM" id="MobiDB-lite"/>
    </source>
</evidence>
<dbReference type="Gene3D" id="3.40.50.410">
    <property type="entry name" value="von Willebrand factor, type A domain"/>
    <property type="match status" value="1"/>
</dbReference>
<reference evidence="10" key="1">
    <citation type="submission" date="2016-06" db="EMBL/GenBank/DDBJ databases">
        <title>First high quality genome sequence of Plasmodium coatneyi using continuous long reads from single molecule, real-time sequencing.</title>
        <authorList>
            <person name="Chien J.-T."/>
            <person name="Pakala S.B."/>
            <person name="Geraldo J.A."/>
            <person name="Lapp S.A."/>
            <person name="Barnwell J.W."/>
            <person name="Kissinger J.C."/>
            <person name="Galinski M.R."/>
            <person name="Humphrey J.C."/>
        </authorList>
    </citation>
    <scope>NUCLEOTIDE SEQUENCE [LARGE SCALE GENOMIC DNA]</scope>
    <source>
        <strain evidence="10">Hackeri</strain>
    </source>
</reference>
<dbReference type="Gene3D" id="1.20.120.730">
    <property type="entry name" value="Sec23/Sec24 helical domain"/>
    <property type="match status" value="1"/>
</dbReference>
<evidence type="ECO:0000256" key="4">
    <source>
        <dbReference type="ARBA" id="ARBA00023136"/>
    </source>
</evidence>
<dbReference type="InterPro" id="IPR006896">
    <property type="entry name" value="Sec23/24_trunk_dom"/>
</dbReference>
<evidence type="ECO:0008006" key="11">
    <source>
        <dbReference type="Google" id="ProtNLM"/>
    </source>
</evidence>
<dbReference type="GO" id="GO:0008270">
    <property type="term" value="F:zinc ion binding"/>
    <property type="evidence" value="ECO:0007669"/>
    <property type="project" value="TreeGrafter"/>
</dbReference>
<dbReference type="InterPro" id="IPR029006">
    <property type="entry name" value="ADF-H/Gelsolin-like_dom_sf"/>
</dbReference>
<dbReference type="SUPFAM" id="SSF81995">
    <property type="entry name" value="beta-sandwich domain of Sec23/24"/>
    <property type="match status" value="1"/>
</dbReference>
<evidence type="ECO:0000313" key="9">
    <source>
        <dbReference type="EMBL" id="ANQ06205.1"/>
    </source>
</evidence>